<feature type="domain" description="MnmC-like methyltransferase" evidence="12">
    <location>
        <begin position="115"/>
        <end position="235"/>
    </location>
</feature>
<keyword evidence="5 10" id="KW-0949">S-adenosyl-L-methionine</keyword>
<dbReference type="HAMAP" id="MF_01102">
    <property type="entry name" value="MnmC"/>
    <property type="match status" value="1"/>
</dbReference>
<dbReference type="EMBL" id="JAVCAP010000014">
    <property type="protein sequence ID" value="MDP8567799.1"/>
    <property type="molecule type" value="Genomic_DNA"/>
</dbReference>
<keyword evidence="3 10" id="KW-0285">Flavoprotein</keyword>
<evidence type="ECO:0000256" key="2">
    <source>
        <dbReference type="ARBA" id="ARBA00022603"/>
    </source>
</evidence>
<protein>
    <recommendedName>
        <fullName evidence="10">tRNA 5-methylaminomethyl-2-thiouridine biosynthesis bifunctional protein MnmC</fullName>
        <shortName evidence="10">tRNA mnm(5)s(2)U biosynthesis bifunctional protein</shortName>
    </recommendedName>
    <domain>
        <recommendedName>
            <fullName evidence="10">tRNA (mnm(5)s(2)U34)-methyltransferase</fullName>
            <ecNumber evidence="10">2.1.1.61</ecNumber>
        </recommendedName>
    </domain>
    <domain>
        <recommendedName>
            <fullName evidence="10">FAD-dependent cmnm(5)s(2)U34 oxidoreductase</fullName>
            <ecNumber evidence="10">1.5.-.-</ecNumber>
        </recommendedName>
    </domain>
</protein>
<dbReference type="Pfam" id="PF01266">
    <property type="entry name" value="DAO"/>
    <property type="match status" value="1"/>
</dbReference>
<evidence type="ECO:0000256" key="10">
    <source>
        <dbReference type="HAMAP-Rule" id="MF_01102"/>
    </source>
</evidence>
<keyword evidence="14" id="KW-1185">Reference proteome</keyword>
<keyword evidence="8 10" id="KW-0560">Oxidoreductase</keyword>
<evidence type="ECO:0000256" key="5">
    <source>
        <dbReference type="ARBA" id="ARBA00022691"/>
    </source>
</evidence>
<dbReference type="InterPro" id="IPR029063">
    <property type="entry name" value="SAM-dependent_MTases_sf"/>
</dbReference>
<dbReference type="Gene3D" id="3.30.9.10">
    <property type="entry name" value="D-Amino Acid Oxidase, subunit A, domain 2"/>
    <property type="match status" value="1"/>
</dbReference>
<dbReference type="InterPro" id="IPR008471">
    <property type="entry name" value="MnmC-like_methylTransf"/>
</dbReference>
<keyword evidence="4 10" id="KW-0808">Transferase</keyword>
<dbReference type="Pfam" id="PF05430">
    <property type="entry name" value="Methyltransf_30"/>
    <property type="match status" value="1"/>
</dbReference>
<accession>A0ABT9JTF8</accession>
<dbReference type="EC" id="2.1.1.61" evidence="10"/>
<dbReference type="InterPro" id="IPR017610">
    <property type="entry name" value="tRNA_S-uridine_synth_MnmC_C"/>
</dbReference>
<dbReference type="InterPro" id="IPR023032">
    <property type="entry name" value="tRNA_MAMT_biosynth_bifunc_MnmC"/>
</dbReference>
<dbReference type="Proteomes" id="UP001225906">
    <property type="component" value="Unassembled WGS sequence"/>
</dbReference>
<dbReference type="NCBIfam" id="NF033855">
    <property type="entry name" value="tRNA_MNMC2"/>
    <property type="match status" value="1"/>
</dbReference>
<feature type="region of interest" description="tRNA (mnm(5)s(2)U34)-methyltransferase" evidence="10">
    <location>
        <begin position="1"/>
        <end position="237"/>
    </location>
</feature>
<reference evidence="14" key="1">
    <citation type="journal article" date="2019" name="Int. J. Syst. Evol. Microbiol.">
        <title>The Global Catalogue of Microorganisms (GCM) 10K type strain sequencing project: providing services to taxonomists for standard genome sequencing and annotation.</title>
        <authorList>
            <consortium name="The Broad Institute Genomics Platform"/>
            <consortium name="The Broad Institute Genome Sequencing Center for Infectious Disease"/>
            <person name="Wu L."/>
            <person name="Ma J."/>
        </authorList>
    </citation>
    <scope>NUCLEOTIDE SEQUENCE [LARGE SCALE GENOMIC DNA]</scope>
    <source>
        <strain evidence="14">VKM B-3159</strain>
    </source>
</reference>
<dbReference type="SUPFAM" id="SSF53335">
    <property type="entry name" value="S-adenosyl-L-methionine-dependent methyltransferases"/>
    <property type="match status" value="1"/>
</dbReference>
<keyword evidence="7 10" id="KW-0274">FAD</keyword>
<evidence type="ECO:0000256" key="1">
    <source>
        <dbReference type="ARBA" id="ARBA00022490"/>
    </source>
</evidence>
<feature type="domain" description="FAD dependent oxidoreductase" evidence="11">
    <location>
        <begin position="254"/>
        <end position="610"/>
    </location>
</feature>
<dbReference type="PANTHER" id="PTHR13847:SF283">
    <property type="entry name" value="TRNA 5-METHYLAMINOMETHYL-2-THIOURIDINE BIOSYNTHESIS BIFUNCTIONAL PROTEIN MNMC"/>
    <property type="match status" value="1"/>
</dbReference>
<evidence type="ECO:0000256" key="3">
    <source>
        <dbReference type="ARBA" id="ARBA00022630"/>
    </source>
</evidence>
<sequence length="659" mass="70846">MNMHADLEWHDGLPYSTRFQDIYFSASAEDAQHGLAETRHVFLQHNQLAQRWTSLPPASHFTIIETGFGSGLNFLAAVELWLQTAPPDAHLHVVSIEIAPFTREDLQRAHAHFPQLRALSAQLCAQYSLLHQGFNQIELPEYRTSLTLMIGDVATCLPALTATADAWFLDGFAPSKNPEMWHQALFSAMGARAHAGTTFATFTSAGLVRRGLQAAGFTVEKTAGYGQKREMLKGQWSGKSSVLAPSPRAHAPNVAVIGAGIAGCSTAWHLAQMGCKVTLFERESAPASGASGNPKGMLYPRLNTEKPLNDGLALRSYSYALKHYTSLQMASDAFQMCGLLQLGGSAREQKRVRKVAKRYSHSKLLKALTAAEASVVAGVEIASEALFFPEGAWVNPVAACHAYLRHPLITTRFNHSIGSVVQINEAWQLSMAEKPMQPLFDAVVVTNASEASTLLPDSGLLLSPLRGQMGVIHTQAALQSLKTILCGDGYVTPMVEGQHALGATFSPGDTSVAVREADNQANLDMLASLSPQFSDALKAHFTAARAAIRCGTSDYLPDVGPVWPTALLQQLATISTAPLALPAANGLYVHVGHGSKGLMTAPYCAALLARTICRTTGMNVPLLSEQAFWLGLTPQRQVLKALGMRWSGIGSLIPEVTPV</sequence>
<comment type="cofactor">
    <cofactor evidence="10">
        <name>FAD</name>
        <dbReference type="ChEBI" id="CHEBI:57692"/>
    </cofactor>
</comment>
<keyword evidence="1 10" id="KW-0963">Cytoplasm</keyword>
<keyword evidence="6 10" id="KW-0819">tRNA processing</keyword>
<gene>
    <name evidence="10 13" type="primary">mnmC</name>
    <name evidence="13" type="ORF">Q9291_08045</name>
</gene>
<dbReference type="NCBIfam" id="NF002481">
    <property type="entry name" value="PRK01747.1-2"/>
    <property type="match status" value="1"/>
</dbReference>
<dbReference type="InterPro" id="IPR047785">
    <property type="entry name" value="tRNA_MNMC2"/>
</dbReference>
<comment type="subcellular location">
    <subcellularLocation>
        <location evidence="10">Cytoplasm</location>
    </subcellularLocation>
</comment>
<dbReference type="EC" id="1.5.-.-" evidence="10"/>
<evidence type="ECO:0000256" key="7">
    <source>
        <dbReference type="ARBA" id="ARBA00022827"/>
    </source>
</evidence>
<dbReference type="RefSeq" id="WP_306389510.1">
    <property type="nucleotide sequence ID" value="NZ_JAVCAP010000014.1"/>
</dbReference>
<dbReference type="Gene3D" id="3.50.50.60">
    <property type="entry name" value="FAD/NAD(P)-binding domain"/>
    <property type="match status" value="1"/>
</dbReference>
<keyword evidence="9 10" id="KW-0511">Multifunctional enzyme</keyword>
<evidence type="ECO:0000256" key="4">
    <source>
        <dbReference type="ARBA" id="ARBA00022679"/>
    </source>
</evidence>
<comment type="function">
    <text evidence="10">Catalyzes the last two steps in the biosynthesis of 5-methylaminomethyl-2-thiouridine (mnm(5)s(2)U) at the wobble position (U34) in tRNA. Catalyzes the FAD-dependent demodification of cmnm(5)s(2)U34 to nm(5)s(2)U34, followed by the transfer of a methyl group from S-adenosyl-L-methionine to nm(5)s(2)U34, to form mnm(5)s(2)U34.</text>
</comment>
<evidence type="ECO:0000313" key="13">
    <source>
        <dbReference type="EMBL" id="MDP8567799.1"/>
    </source>
</evidence>
<keyword evidence="2 10" id="KW-0489">Methyltransferase</keyword>
<dbReference type="Gene3D" id="3.40.50.150">
    <property type="entry name" value="Vaccinia Virus protein VP39"/>
    <property type="match status" value="1"/>
</dbReference>
<dbReference type="PANTHER" id="PTHR13847">
    <property type="entry name" value="SARCOSINE DEHYDROGENASE-RELATED"/>
    <property type="match status" value="1"/>
</dbReference>
<dbReference type="InterPro" id="IPR036188">
    <property type="entry name" value="FAD/NAD-bd_sf"/>
</dbReference>
<evidence type="ECO:0000259" key="11">
    <source>
        <dbReference type="Pfam" id="PF01266"/>
    </source>
</evidence>
<evidence type="ECO:0000256" key="6">
    <source>
        <dbReference type="ARBA" id="ARBA00022694"/>
    </source>
</evidence>
<dbReference type="NCBIfam" id="TIGR03197">
    <property type="entry name" value="MnmC_Cterm"/>
    <property type="match status" value="1"/>
</dbReference>
<organism evidence="13 14">
    <name type="scientific">Methylophilus aquaticus</name>
    <dbReference type="NCBI Taxonomy" id="1971610"/>
    <lineage>
        <taxon>Bacteria</taxon>
        <taxon>Pseudomonadati</taxon>
        <taxon>Pseudomonadota</taxon>
        <taxon>Betaproteobacteria</taxon>
        <taxon>Nitrosomonadales</taxon>
        <taxon>Methylophilaceae</taxon>
        <taxon>Methylophilus</taxon>
    </lineage>
</organism>
<comment type="similarity">
    <text evidence="10">In the C-terminal section; belongs to the DAO family.</text>
</comment>
<dbReference type="SUPFAM" id="SSF54373">
    <property type="entry name" value="FAD-linked reductases, C-terminal domain"/>
    <property type="match status" value="1"/>
</dbReference>
<comment type="similarity">
    <text evidence="10">In the N-terminal section; belongs to the methyltransferase superfamily. tRNA (mnm(5)s(2)U34)-methyltransferase family.</text>
</comment>
<dbReference type="SUPFAM" id="SSF51905">
    <property type="entry name" value="FAD/NAD(P)-binding domain"/>
    <property type="match status" value="1"/>
</dbReference>
<evidence type="ECO:0000256" key="9">
    <source>
        <dbReference type="ARBA" id="ARBA00023268"/>
    </source>
</evidence>
<comment type="catalytic activity">
    <reaction evidence="10">
        <text>5-aminomethyl-2-thiouridine(34) in tRNA + S-adenosyl-L-methionine = 5-methylaminomethyl-2-thiouridine(34) in tRNA + S-adenosyl-L-homocysteine + H(+)</text>
        <dbReference type="Rhea" id="RHEA:19569"/>
        <dbReference type="Rhea" id="RHEA-COMP:10195"/>
        <dbReference type="Rhea" id="RHEA-COMP:10197"/>
        <dbReference type="ChEBI" id="CHEBI:15378"/>
        <dbReference type="ChEBI" id="CHEBI:57856"/>
        <dbReference type="ChEBI" id="CHEBI:59789"/>
        <dbReference type="ChEBI" id="CHEBI:74454"/>
        <dbReference type="ChEBI" id="CHEBI:74455"/>
        <dbReference type="EC" id="2.1.1.61"/>
    </reaction>
</comment>
<evidence type="ECO:0000259" key="12">
    <source>
        <dbReference type="Pfam" id="PF05430"/>
    </source>
</evidence>
<feature type="region of interest" description="FAD-dependent cmnm(5)s(2)U34 oxidoreductase" evidence="10">
    <location>
        <begin position="257"/>
        <end position="659"/>
    </location>
</feature>
<evidence type="ECO:0000313" key="14">
    <source>
        <dbReference type="Proteomes" id="UP001225906"/>
    </source>
</evidence>
<dbReference type="InterPro" id="IPR006076">
    <property type="entry name" value="FAD-dep_OxRdtase"/>
</dbReference>
<comment type="caution">
    <text evidence="13">The sequence shown here is derived from an EMBL/GenBank/DDBJ whole genome shotgun (WGS) entry which is preliminary data.</text>
</comment>
<evidence type="ECO:0000256" key="8">
    <source>
        <dbReference type="ARBA" id="ARBA00023002"/>
    </source>
</evidence>
<name>A0ABT9JTF8_9PROT</name>
<proteinExistence type="inferred from homology"/>